<evidence type="ECO:0000313" key="2">
    <source>
        <dbReference type="Proteomes" id="UP000027265"/>
    </source>
</evidence>
<dbReference type="Pfam" id="PF20174">
    <property type="entry name" value="DUF6540"/>
    <property type="match status" value="1"/>
</dbReference>
<name>A0A067PWQ5_9AGAM</name>
<evidence type="ECO:0000313" key="1">
    <source>
        <dbReference type="EMBL" id="KDQ59144.1"/>
    </source>
</evidence>
<dbReference type="EMBL" id="KL197716">
    <property type="protein sequence ID" value="KDQ59144.1"/>
    <property type="molecule type" value="Genomic_DNA"/>
</dbReference>
<dbReference type="OrthoDB" id="37659at2759"/>
<proteinExistence type="predicted"/>
<accession>A0A067PWQ5</accession>
<keyword evidence="2" id="KW-1185">Reference proteome</keyword>
<reference evidence="2" key="1">
    <citation type="journal article" date="2014" name="Proc. Natl. Acad. Sci. U.S.A.">
        <title>Extensive sampling of basidiomycete genomes demonstrates inadequacy of the white-rot/brown-rot paradigm for wood decay fungi.</title>
        <authorList>
            <person name="Riley R."/>
            <person name="Salamov A.A."/>
            <person name="Brown D.W."/>
            <person name="Nagy L.G."/>
            <person name="Floudas D."/>
            <person name="Held B.W."/>
            <person name="Levasseur A."/>
            <person name="Lombard V."/>
            <person name="Morin E."/>
            <person name="Otillar R."/>
            <person name="Lindquist E.A."/>
            <person name="Sun H."/>
            <person name="LaButti K.M."/>
            <person name="Schmutz J."/>
            <person name="Jabbour D."/>
            <person name="Luo H."/>
            <person name="Baker S.E."/>
            <person name="Pisabarro A.G."/>
            <person name="Walton J.D."/>
            <person name="Blanchette R.A."/>
            <person name="Henrissat B."/>
            <person name="Martin F."/>
            <person name="Cullen D."/>
            <person name="Hibbett D.S."/>
            <person name="Grigoriev I.V."/>
        </authorList>
    </citation>
    <scope>NUCLEOTIDE SEQUENCE [LARGE SCALE GENOMIC DNA]</scope>
    <source>
        <strain evidence="2">MUCL 33604</strain>
    </source>
</reference>
<dbReference type="Proteomes" id="UP000027265">
    <property type="component" value="Unassembled WGS sequence"/>
</dbReference>
<dbReference type="HOGENOM" id="CLU_116351_2_0_1"/>
<protein>
    <submittedName>
        <fullName evidence="1">Uncharacterized protein</fullName>
    </submittedName>
</protein>
<dbReference type="AlphaFoldDB" id="A0A067PWQ5"/>
<gene>
    <name evidence="1" type="ORF">JAAARDRAFT_33876</name>
</gene>
<dbReference type="InParanoid" id="A0A067PWQ5"/>
<dbReference type="InterPro" id="IPR046670">
    <property type="entry name" value="DUF6540"/>
</dbReference>
<sequence>MPPATLPIFAMQFSRGKEEASDYHWNLTIITDSATRTGIVHQVTGCTYCYGYERNPRQRLEHSPQWRGSLHLGSVPKDRLNEIERILESVPIDNSDPQFNCQVWTFLAVARLRQMGFGIAPGLTMLSLRSKLSEVNEAWQSGDI</sequence>
<organism evidence="1 2">
    <name type="scientific">Jaapia argillacea MUCL 33604</name>
    <dbReference type="NCBI Taxonomy" id="933084"/>
    <lineage>
        <taxon>Eukaryota</taxon>
        <taxon>Fungi</taxon>
        <taxon>Dikarya</taxon>
        <taxon>Basidiomycota</taxon>
        <taxon>Agaricomycotina</taxon>
        <taxon>Agaricomycetes</taxon>
        <taxon>Agaricomycetidae</taxon>
        <taxon>Jaapiales</taxon>
        <taxon>Jaapiaceae</taxon>
        <taxon>Jaapia</taxon>
    </lineage>
</organism>